<proteinExistence type="inferred from homology"/>
<keyword evidence="4" id="KW-1185">Reference proteome</keyword>
<dbReference type="EMBL" id="CALNXK010000260">
    <property type="protein sequence ID" value="CAH3179651.1"/>
    <property type="molecule type" value="Genomic_DNA"/>
</dbReference>
<evidence type="ECO:0000313" key="4">
    <source>
        <dbReference type="Proteomes" id="UP001159405"/>
    </source>
</evidence>
<feature type="compositionally biased region" description="Low complexity" evidence="2">
    <location>
        <begin position="151"/>
        <end position="167"/>
    </location>
</feature>
<comment type="caution">
    <text evidence="3">The sequence shown here is derived from an EMBL/GenBank/DDBJ whole genome shotgun (WGS) entry which is preliminary data.</text>
</comment>
<evidence type="ECO:0000256" key="2">
    <source>
        <dbReference type="SAM" id="MobiDB-lite"/>
    </source>
</evidence>
<feature type="compositionally biased region" description="Polar residues" evidence="2">
    <location>
        <begin position="86"/>
        <end position="95"/>
    </location>
</feature>
<feature type="compositionally biased region" description="Acidic residues" evidence="2">
    <location>
        <begin position="96"/>
        <end position="114"/>
    </location>
</feature>
<protein>
    <recommendedName>
        <fullName evidence="5">Protein CDV3 homolog</fullName>
    </recommendedName>
</protein>
<feature type="compositionally biased region" description="Basic and acidic residues" evidence="2">
    <location>
        <begin position="1"/>
        <end position="13"/>
    </location>
</feature>
<reference evidence="3 4" key="1">
    <citation type="submission" date="2022-05" db="EMBL/GenBank/DDBJ databases">
        <authorList>
            <consortium name="Genoscope - CEA"/>
            <person name="William W."/>
        </authorList>
    </citation>
    <scope>NUCLEOTIDE SEQUENCE [LARGE SCALE GENOMIC DNA]</scope>
</reference>
<comment type="similarity">
    <text evidence="1">Belongs to the CDV3 family.</text>
</comment>
<dbReference type="Proteomes" id="UP001159405">
    <property type="component" value="Unassembled WGS sequence"/>
</dbReference>
<dbReference type="PANTHER" id="PTHR16284:SF13">
    <property type="entry name" value="PROTEIN CDV3 HOMOLOG"/>
    <property type="match status" value="1"/>
</dbReference>
<accession>A0ABN8RK67</accession>
<dbReference type="PANTHER" id="PTHR16284">
    <property type="entry name" value="PROTEIN CDV3 HOMOLOG"/>
    <property type="match status" value="1"/>
</dbReference>
<feature type="compositionally biased region" description="Basic and acidic residues" evidence="2">
    <location>
        <begin position="42"/>
        <end position="53"/>
    </location>
</feature>
<feature type="compositionally biased region" description="Basic residues" evidence="2">
    <location>
        <begin position="14"/>
        <end position="25"/>
    </location>
</feature>
<dbReference type="InterPro" id="IPR026806">
    <property type="entry name" value="CDV3"/>
</dbReference>
<evidence type="ECO:0000256" key="1">
    <source>
        <dbReference type="ARBA" id="ARBA00006062"/>
    </source>
</evidence>
<gene>
    <name evidence="3" type="ORF">PLOB_00022313</name>
</gene>
<sequence length="237" mass="25616">MSDNDKSLEDFFAKKAKGKKGKGKSKFTTSDAITKQVGSFQKETDSRSKDQTGKKSSGVAPTPSNLDEEEWIDFQEPTEKDYSGLRIQSLQISENTEGENPEGNDQEEEDDEGESSLSKDKTTGPWKQAQAAATASASTAAQPAEEAKPVGAYRPPAYRAPGRRGPATMGKSKTPEIDSEIAFPSLSASMASAKGEKTSNGGKNFETVKHGSRTLTSLADRRPELDLENKFDALRRS</sequence>
<feature type="region of interest" description="Disordered" evidence="2">
    <location>
        <begin position="1"/>
        <end position="222"/>
    </location>
</feature>
<name>A0ABN8RK67_9CNID</name>
<feature type="compositionally biased region" description="Polar residues" evidence="2">
    <location>
        <begin position="31"/>
        <end position="41"/>
    </location>
</feature>
<dbReference type="Pfam" id="PF15359">
    <property type="entry name" value="CDV3"/>
    <property type="match status" value="1"/>
</dbReference>
<feature type="compositionally biased region" description="Low complexity" evidence="2">
    <location>
        <begin position="129"/>
        <end position="144"/>
    </location>
</feature>
<evidence type="ECO:0000313" key="3">
    <source>
        <dbReference type="EMBL" id="CAH3179651.1"/>
    </source>
</evidence>
<organism evidence="3 4">
    <name type="scientific">Porites lobata</name>
    <dbReference type="NCBI Taxonomy" id="104759"/>
    <lineage>
        <taxon>Eukaryota</taxon>
        <taxon>Metazoa</taxon>
        <taxon>Cnidaria</taxon>
        <taxon>Anthozoa</taxon>
        <taxon>Hexacorallia</taxon>
        <taxon>Scleractinia</taxon>
        <taxon>Fungiina</taxon>
        <taxon>Poritidae</taxon>
        <taxon>Porites</taxon>
    </lineage>
</organism>
<evidence type="ECO:0008006" key="5">
    <source>
        <dbReference type="Google" id="ProtNLM"/>
    </source>
</evidence>